<dbReference type="RefSeq" id="XP_059602290.1">
    <property type="nucleotide sequence ID" value="XM_059744120.1"/>
</dbReference>
<evidence type="ECO:0000313" key="1">
    <source>
        <dbReference type="RefSeq" id="XP_059602290.1"/>
    </source>
</evidence>
<sequence>MMTDVPDQRVKMVSLNPEIDTNQLNDLPFALLTTLPILERGCTTAGFKAMGSVTWNQSEIRLHSIDPTYEESQDFLRSISAMLLSSFPRAESGQRHH</sequence>
<dbReference type="AlphaFoldDB" id="A0AAJ8BR18"/>
<reference evidence="1" key="2">
    <citation type="submission" date="2025-08" db="UniProtKB">
        <authorList>
            <consortium name="RefSeq"/>
        </authorList>
    </citation>
    <scope>IDENTIFICATION</scope>
</reference>
<proteinExistence type="predicted"/>
<dbReference type="KEGG" id="ang:An14g02380"/>
<reference evidence="1" key="1">
    <citation type="submission" date="2025-02" db="EMBL/GenBank/DDBJ databases">
        <authorList>
            <consortium name="NCBI Genome Project"/>
        </authorList>
    </citation>
    <scope>NUCLEOTIDE SEQUENCE</scope>
</reference>
<dbReference type="GeneID" id="84592937"/>
<organism evidence="1">
    <name type="scientific">Aspergillus niger</name>
    <dbReference type="NCBI Taxonomy" id="5061"/>
    <lineage>
        <taxon>Eukaryota</taxon>
        <taxon>Fungi</taxon>
        <taxon>Dikarya</taxon>
        <taxon>Ascomycota</taxon>
        <taxon>Pezizomycotina</taxon>
        <taxon>Eurotiomycetes</taxon>
        <taxon>Eurotiomycetidae</taxon>
        <taxon>Eurotiales</taxon>
        <taxon>Aspergillaceae</taxon>
        <taxon>Aspergillus</taxon>
        <taxon>Aspergillus subgen. Circumdati</taxon>
    </lineage>
</organism>
<name>A0AAJ8BR18_ASPNG</name>
<gene>
    <name evidence="1" type="ORF">An14g02380</name>
</gene>
<protein>
    <submittedName>
        <fullName evidence="1">Uncharacterized protein</fullName>
    </submittedName>
</protein>
<accession>A0AAJ8BR18</accession>
<dbReference type="VEuPathDB" id="FungiDB:An14g02380"/>